<evidence type="ECO:0000256" key="2">
    <source>
        <dbReference type="ARBA" id="ARBA00022448"/>
    </source>
</evidence>
<evidence type="ECO:0000256" key="5">
    <source>
        <dbReference type="ARBA" id="ARBA00022927"/>
    </source>
</evidence>
<evidence type="ECO:0000256" key="3">
    <source>
        <dbReference type="ARBA" id="ARBA00022475"/>
    </source>
</evidence>
<dbReference type="GO" id="GO:0032977">
    <property type="term" value="F:membrane insertase activity"/>
    <property type="evidence" value="ECO:0007669"/>
    <property type="project" value="InterPro"/>
</dbReference>
<evidence type="ECO:0000313" key="12">
    <source>
        <dbReference type="EMBL" id="OGF86547.1"/>
    </source>
</evidence>
<organism evidence="12 13">
    <name type="scientific">Candidatus Giovannonibacteria bacterium RIFCSPLOWO2_01_FULL_46_32</name>
    <dbReference type="NCBI Taxonomy" id="1798353"/>
    <lineage>
        <taxon>Bacteria</taxon>
        <taxon>Candidatus Giovannoniibacteriota</taxon>
    </lineage>
</organism>
<dbReference type="NCBIfam" id="TIGR03592">
    <property type="entry name" value="yidC_oxa1_cterm"/>
    <property type="match status" value="1"/>
</dbReference>
<evidence type="ECO:0000256" key="7">
    <source>
        <dbReference type="ARBA" id="ARBA00023136"/>
    </source>
</evidence>
<dbReference type="InterPro" id="IPR028055">
    <property type="entry name" value="YidC/Oxa/ALB_C"/>
</dbReference>
<dbReference type="Pfam" id="PF02096">
    <property type="entry name" value="60KD_IMP"/>
    <property type="match status" value="1"/>
</dbReference>
<comment type="similarity">
    <text evidence="9">Belongs to the OXA1/ALB3/YidC family.</text>
</comment>
<keyword evidence="4 9" id="KW-0812">Transmembrane</keyword>
<dbReference type="InterPro" id="IPR047196">
    <property type="entry name" value="YidC_ALB_C"/>
</dbReference>
<protein>
    <recommendedName>
        <fullName evidence="11">Membrane insertase YidC/Oxa/ALB C-terminal domain-containing protein</fullName>
    </recommendedName>
</protein>
<name>A0A1F5XFD6_9BACT</name>
<sequence>MSFIFHNFFYRPLINILALLTRILPGESFGVAIITLTILVNLLFLPISIRMRRMQRHVQEIQPEIEKIKLQFKDKKDEQARRTLELYKARKIRPVSGVMLPVVIQLMLFIALYKVFQGGGGITVGDLYNFMPPIESLDPLFLNFIDLSKPSKVLAVLAGAAQFFQISLTAKNTGSAQPAKESFGASLQKNMKYSIPGVIIIFGLQFPAALTLYWTTASIFGIVNESIMRFLGRD</sequence>
<accession>A0A1F5XFD6</accession>
<feature type="domain" description="Membrane insertase YidC/Oxa/ALB C-terminal" evidence="11">
    <location>
        <begin position="29"/>
        <end position="228"/>
    </location>
</feature>
<keyword evidence="5" id="KW-0653">Protein transport</keyword>
<feature type="transmembrane region" description="Helical" evidence="10">
    <location>
        <begin position="98"/>
        <end position="116"/>
    </location>
</feature>
<evidence type="ECO:0000256" key="4">
    <source>
        <dbReference type="ARBA" id="ARBA00022692"/>
    </source>
</evidence>
<keyword evidence="7 10" id="KW-0472">Membrane</keyword>
<evidence type="ECO:0000256" key="10">
    <source>
        <dbReference type="SAM" id="Phobius"/>
    </source>
</evidence>
<keyword evidence="8" id="KW-0143">Chaperone</keyword>
<reference evidence="12 13" key="1">
    <citation type="journal article" date="2016" name="Nat. Commun.">
        <title>Thousands of microbial genomes shed light on interconnected biogeochemical processes in an aquifer system.</title>
        <authorList>
            <person name="Anantharaman K."/>
            <person name="Brown C.T."/>
            <person name="Hug L.A."/>
            <person name="Sharon I."/>
            <person name="Castelle C.J."/>
            <person name="Probst A.J."/>
            <person name="Thomas B.C."/>
            <person name="Singh A."/>
            <person name="Wilkins M.J."/>
            <person name="Karaoz U."/>
            <person name="Brodie E.L."/>
            <person name="Williams K.H."/>
            <person name="Hubbard S.S."/>
            <person name="Banfield J.F."/>
        </authorList>
    </citation>
    <scope>NUCLEOTIDE SEQUENCE [LARGE SCALE GENOMIC DNA]</scope>
</reference>
<comment type="caution">
    <text evidence="12">The sequence shown here is derived from an EMBL/GenBank/DDBJ whole genome shotgun (WGS) entry which is preliminary data.</text>
</comment>
<feature type="transmembrane region" description="Helical" evidence="10">
    <location>
        <begin position="29"/>
        <end position="49"/>
    </location>
</feature>
<keyword evidence="3" id="KW-1003">Cell membrane</keyword>
<dbReference type="AlphaFoldDB" id="A0A1F5XFD6"/>
<comment type="subcellular location">
    <subcellularLocation>
        <location evidence="1">Cell membrane</location>
        <topology evidence="1">Multi-pass membrane protein</topology>
    </subcellularLocation>
    <subcellularLocation>
        <location evidence="9">Membrane</location>
        <topology evidence="9">Multi-pass membrane protein</topology>
    </subcellularLocation>
</comment>
<keyword evidence="6 10" id="KW-1133">Transmembrane helix</keyword>
<keyword evidence="2" id="KW-0813">Transport</keyword>
<dbReference type="GO" id="GO:0015031">
    <property type="term" value="P:protein transport"/>
    <property type="evidence" value="ECO:0007669"/>
    <property type="project" value="UniProtKB-KW"/>
</dbReference>
<dbReference type="PANTHER" id="PTHR12428:SF65">
    <property type="entry name" value="CYTOCHROME C OXIDASE ASSEMBLY PROTEIN COX18, MITOCHONDRIAL"/>
    <property type="match status" value="1"/>
</dbReference>
<proteinExistence type="inferred from homology"/>
<evidence type="ECO:0000259" key="11">
    <source>
        <dbReference type="Pfam" id="PF02096"/>
    </source>
</evidence>
<feature type="non-terminal residue" evidence="12">
    <location>
        <position position="234"/>
    </location>
</feature>
<gene>
    <name evidence="12" type="ORF">A3B19_00420</name>
</gene>
<evidence type="ECO:0000256" key="8">
    <source>
        <dbReference type="ARBA" id="ARBA00023186"/>
    </source>
</evidence>
<dbReference type="GO" id="GO:0005886">
    <property type="term" value="C:plasma membrane"/>
    <property type="evidence" value="ECO:0007669"/>
    <property type="project" value="UniProtKB-SubCell"/>
</dbReference>
<evidence type="ECO:0000256" key="6">
    <source>
        <dbReference type="ARBA" id="ARBA00022989"/>
    </source>
</evidence>
<dbReference type="InterPro" id="IPR001708">
    <property type="entry name" value="YidC/ALB3/OXA1/COX18"/>
</dbReference>
<dbReference type="CDD" id="cd20070">
    <property type="entry name" value="5TM_YidC_Alb3"/>
    <property type="match status" value="1"/>
</dbReference>
<dbReference type="EMBL" id="MFIF01000017">
    <property type="protein sequence ID" value="OGF86547.1"/>
    <property type="molecule type" value="Genomic_DNA"/>
</dbReference>
<dbReference type="GO" id="GO:0051205">
    <property type="term" value="P:protein insertion into membrane"/>
    <property type="evidence" value="ECO:0007669"/>
    <property type="project" value="TreeGrafter"/>
</dbReference>
<evidence type="ECO:0000256" key="1">
    <source>
        <dbReference type="ARBA" id="ARBA00004651"/>
    </source>
</evidence>
<evidence type="ECO:0000256" key="9">
    <source>
        <dbReference type="RuleBase" id="RU003945"/>
    </source>
</evidence>
<dbReference type="PANTHER" id="PTHR12428">
    <property type="entry name" value="OXA1"/>
    <property type="match status" value="1"/>
</dbReference>
<dbReference type="Proteomes" id="UP000177346">
    <property type="component" value="Unassembled WGS sequence"/>
</dbReference>
<feature type="transmembrane region" description="Helical" evidence="10">
    <location>
        <begin position="198"/>
        <end position="223"/>
    </location>
</feature>
<evidence type="ECO:0000313" key="13">
    <source>
        <dbReference type="Proteomes" id="UP000177346"/>
    </source>
</evidence>